<dbReference type="EMBL" id="CAJOBB010025042">
    <property type="protein sequence ID" value="CAF4405420.1"/>
    <property type="molecule type" value="Genomic_DNA"/>
</dbReference>
<dbReference type="AlphaFoldDB" id="A0A820PAH9"/>
<protein>
    <submittedName>
        <fullName evidence="2">Uncharacterized protein</fullName>
    </submittedName>
</protein>
<proteinExistence type="predicted"/>
<reference evidence="2" key="1">
    <citation type="submission" date="2021-02" db="EMBL/GenBank/DDBJ databases">
        <authorList>
            <person name="Nowell W R."/>
        </authorList>
    </citation>
    <scope>NUCLEOTIDE SEQUENCE</scope>
</reference>
<dbReference type="Gene3D" id="1.20.58.60">
    <property type="match status" value="1"/>
</dbReference>
<name>A0A820PAH9_9BILA</name>
<keyword evidence="1" id="KW-0175">Coiled coil</keyword>
<comment type="caution">
    <text evidence="2">The sequence shown here is derived from an EMBL/GenBank/DDBJ whole genome shotgun (WGS) entry which is preliminary data.</text>
</comment>
<dbReference type="SUPFAM" id="SSF46966">
    <property type="entry name" value="Spectrin repeat"/>
    <property type="match status" value="1"/>
</dbReference>
<dbReference type="Proteomes" id="UP000663868">
    <property type="component" value="Unassembled WGS sequence"/>
</dbReference>
<evidence type="ECO:0000256" key="1">
    <source>
        <dbReference type="SAM" id="Coils"/>
    </source>
</evidence>
<sequence length="156" mass="18443">MQTHHAKIDRLQTISSSLIPQLTDPNERERVRRHVSELTRRWTELEQDLTTKQEETNEMNSINQQYIEINSTCERWLRQTKDITHELANGKNVEIYNQLIPKAKTILMDYQTNFEQLQRLRNRLNRLAQTSKISEATQKVVLVNKVIVISLSIITF</sequence>
<feature type="coiled-coil region" evidence="1">
    <location>
        <begin position="107"/>
        <end position="137"/>
    </location>
</feature>
<accession>A0A820PAH9</accession>
<evidence type="ECO:0000313" key="2">
    <source>
        <dbReference type="EMBL" id="CAF4405420.1"/>
    </source>
</evidence>
<organism evidence="2 3">
    <name type="scientific">Adineta steineri</name>
    <dbReference type="NCBI Taxonomy" id="433720"/>
    <lineage>
        <taxon>Eukaryota</taxon>
        <taxon>Metazoa</taxon>
        <taxon>Spiralia</taxon>
        <taxon>Gnathifera</taxon>
        <taxon>Rotifera</taxon>
        <taxon>Eurotatoria</taxon>
        <taxon>Bdelloidea</taxon>
        <taxon>Adinetida</taxon>
        <taxon>Adinetidae</taxon>
        <taxon>Adineta</taxon>
    </lineage>
</organism>
<evidence type="ECO:0000313" key="3">
    <source>
        <dbReference type="Proteomes" id="UP000663868"/>
    </source>
</evidence>
<gene>
    <name evidence="2" type="ORF">KXQ929_LOCUS51266</name>
</gene>